<keyword evidence="2 5" id="KW-0540">Nuclease</keyword>
<evidence type="ECO:0000259" key="9">
    <source>
        <dbReference type="Pfam" id="PF13742"/>
    </source>
</evidence>
<keyword evidence="7" id="KW-0175">Coiled coil</keyword>
<dbReference type="HAMAP" id="MF_00378">
    <property type="entry name" value="Exonuc_7_L"/>
    <property type="match status" value="1"/>
</dbReference>
<sequence>MENRYLTIQALTKYIKRKFDADPHLQHVHVKGEISNFKQHSSGHMYFTLKDDKARILAVMFARSAQGMKFKPENGMKVLVKASVTVYEQSGQYQMYVQEMRPDGIGDLYFAYEQLKKKLEADGLFSAAHKKPIPKYPDTIGIITSPTGAAIRDILITIKRRYPIAKIIIFPALVQGEAAAPSIVKAIDKANSMETPHIDVLIVGRGGGSIEELWAFNEETVANAIFASSIPIISAVGHETDFTIADFVADLRAPTPTGAAEMAAPHMEELMERVLTRKARLIRATKERVDKEKHRLGKMEKSYAFRYPKLLLDQKMEQLDRQNELLQRNINKLFLLKEEKHELITRRLSRSHPQELLHNAEKDRVNLEKNLVRNMNLIHQKKLHMFQSIIGKMDALSPLKIMERGYNLAYSPEGKLISSINQVKKDEQIELRLSDGTVEARVTSIKE</sequence>
<dbReference type="GO" id="GO:0005737">
    <property type="term" value="C:cytoplasm"/>
    <property type="evidence" value="ECO:0007669"/>
    <property type="project" value="UniProtKB-SubCell"/>
</dbReference>
<dbReference type="EMBL" id="RZTZ01000002">
    <property type="protein sequence ID" value="RVT65283.1"/>
    <property type="molecule type" value="Genomic_DNA"/>
</dbReference>
<dbReference type="CDD" id="cd04489">
    <property type="entry name" value="ExoVII_LU_OBF"/>
    <property type="match status" value="1"/>
</dbReference>
<keyword evidence="4 5" id="KW-0269">Exonuclease</keyword>
<evidence type="ECO:0000256" key="6">
    <source>
        <dbReference type="RuleBase" id="RU004355"/>
    </source>
</evidence>
<dbReference type="InterPro" id="IPR020579">
    <property type="entry name" value="Exonuc_VII_lsu_C"/>
</dbReference>
<name>A0A437KED5_9BACI</name>
<comment type="catalytic activity">
    <reaction evidence="5 6">
        <text>Exonucleolytic cleavage in either 5'- to 3'- or 3'- to 5'-direction to yield nucleoside 5'-phosphates.</text>
        <dbReference type="EC" id="3.1.11.6"/>
    </reaction>
</comment>
<comment type="function">
    <text evidence="5">Bidirectionally degrades single-stranded DNA into large acid-insoluble oligonucleotides, which are then degraded further into small acid-soluble oligonucleotides.</text>
</comment>
<comment type="subcellular location">
    <subcellularLocation>
        <location evidence="5 6">Cytoplasm</location>
    </subcellularLocation>
</comment>
<dbReference type="GO" id="GO:0009318">
    <property type="term" value="C:exodeoxyribonuclease VII complex"/>
    <property type="evidence" value="ECO:0007669"/>
    <property type="project" value="UniProtKB-UniRule"/>
</dbReference>
<evidence type="ECO:0000256" key="2">
    <source>
        <dbReference type="ARBA" id="ARBA00022722"/>
    </source>
</evidence>
<protein>
    <recommendedName>
        <fullName evidence="5">Exodeoxyribonuclease 7 large subunit</fullName>
        <ecNumber evidence="5">3.1.11.6</ecNumber>
    </recommendedName>
    <alternativeName>
        <fullName evidence="5">Exodeoxyribonuclease VII large subunit</fullName>
        <shortName evidence="5">Exonuclease VII large subunit</shortName>
    </alternativeName>
</protein>
<evidence type="ECO:0000256" key="4">
    <source>
        <dbReference type="ARBA" id="ARBA00022839"/>
    </source>
</evidence>
<evidence type="ECO:0000256" key="3">
    <source>
        <dbReference type="ARBA" id="ARBA00022801"/>
    </source>
</evidence>
<comment type="similarity">
    <text evidence="5 6">Belongs to the XseA family.</text>
</comment>
<dbReference type="NCBIfam" id="TIGR00237">
    <property type="entry name" value="xseA"/>
    <property type="match status" value="1"/>
</dbReference>
<dbReference type="Proteomes" id="UP000288024">
    <property type="component" value="Unassembled WGS sequence"/>
</dbReference>
<dbReference type="Pfam" id="PF13742">
    <property type="entry name" value="tRNA_anti_2"/>
    <property type="match status" value="1"/>
</dbReference>
<evidence type="ECO:0000256" key="1">
    <source>
        <dbReference type="ARBA" id="ARBA00022490"/>
    </source>
</evidence>
<gene>
    <name evidence="5" type="primary">xseA</name>
    <name evidence="10" type="ORF">EM808_07185</name>
</gene>
<feature type="domain" description="Exonuclease VII large subunit C-terminal" evidence="8">
    <location>
        <begin position="124"/>
        <end position="440"/>
    </location>
</feature>
<comment type="subunit">
    <text evidence="5">Heterooligomer composed of large and small subunits.</text>
</comment>
<dbReference type="PANTHER" id="PTHR30008:SF0">
    <property type="entry name" value="EXODEOXYRIBONUCLEASE 7 LARGE SUBUNIT"/>
    <property type="match status" value="1"/>
</dbReference>
<dbReference type="InterPro" id="IPR003753">
    <property type="entry name" value="Exonuc_VII_L"/>
</dbReference>
<comment type="caution">
    <text evidence="10">The sequence shown here is derived from an EMBL/GenBank/DDBJ whole genome shotgun (WGS) entry which is preliminary data.</text>
</comment>
<dbReference type="PANTHER" id="PTHR30008">
    <property type="entry name" value="EXODEOXYRIBONUCLEASE 7 LARGE SUBUNIT"/>
    <property type="match status" value="1"/>
</dbReference>
<dbReference type="GO" id="GO:0008855">
    <property type="term" value="F:exodeoxyribonuclease VII activity"/>
    <property type="evidence" value="ECO:0007669"/>
    <property type="project" value="UniProtKB-UniRule"/>
</dbReference>
<evidence type="ECO:0000259" key="8">
    <source>
        <dbReference type="Pfam" id="PF02601"/>
    </source>
</evidence>
<dbReference type="RefSeq" id="WP_127737502.1">
    <property type="nucleotide sequence ID" value="NZ_RZTZ01000002.1"/>
</dbReference>
<accession>A0A437KED5</accession>
<dbReference type="GO" id="GO:0003676">
    <property type="term" value="F:nucleic acid binding"/>
    <property type="evidence" value="ECO:0007669"/>
    <property type="project" value="InterPro"/>
</dbReference>
<reference evidence="10 11" key="1">
    <citation type="submission" date="2019-01" db="EMBL/GenBank/DDBJ databases">
        <title>Bacillus sp. M5HDSG1-1, whole genome shotgun sequence.</title>
        <authorList>
            <person name="Tuo L."/>
        </authorList>
    </citation>
    <scope>NUCLEOTIDE SEQUENCE [LARGE SCALE GENOMIC DNA]</scope>
    <source>
        <strain evidence="10 11">M5HDSG1-1</strain>
    </source>
</reference>
<dbReference type="InterPro" id="IPR025824">
    <property type="entry name" value="OB-fold_nuc-bd_dom"/>
</dbReference>
<proteinExistence type="inferred from homology"/>
<evidence type="ECO:0000256" key="5">
    <source>
        <dbReference type="HAMAP-Rule" id="MF_00378"/>
    </source>
</evidence>
<dbReference type="EC" id="3.1.11.6" evidence="5"/>
<keyword evidence="1 5" id="KW-0963">Cytoplasm</keyword>
<evidence type="ECO:0000313" key="10">
    <source>
        <dbReference type="EMBL" id="RVT65283.1"/>
    </source>
</evidence>
<dbReference type="Pfam" id="PF02601">
    <property type="entry name" value="Exonuc_VII_L"/>
    <property type="match status" value="1"/>
</dbReference>
<dbReference type="AlphaFoldDB" id="A0A437KED5"/>
<keyword evidence="11" id="KW-1185">Reference proteome</keyword>
<evidence type="ECO:0000313" key="11">
    <source>
        <dbReference type="Proteomes" id="UP000288024"/>
    </source>
</evidence>
<dbReference type="GO" id="GO:0006308">
    <property type="term" value="P:DNA catabolic process"/>
    <property type="evidence" value="ECO:0007669"/>
    <property type="project" value="UniProtKB-UniRule"/>
</dbReference>
<evidence type="ECO:0000256" key="7">
    <source>
        <dbReference type="SAM" id="Coils"/>
    </source>
</evidence>
<keyword evidence="3 5" id="KW-0378">Hydrolase</keyword>
<organism evidence="10 11">
    <name type="scientific">Niallia taxi</name>
    <dbReference type="NCBI Taxonomy" id="2499688"/>
    <lineage>
        <taxon>Bacteria</taxon>
        <taxon>Bacillati</taxon>
        <taxon>Bacillota</taxon>
        <taxon>Bacilli</taxon>
        <taxon>Bacillales</taxon>
        <taxon>Bacillaceae</taxon>
        <taxon>Niallia</taxon>
    </lineage>
</organism>
<feature type="coiled-coil region" evidence="7">
    <location>
        <begin position="309"/>
        <end position="377"/>
    </location>
</feature>
<feature type="domain" description="OB-fold nucleic acid binding" evidence="9">
    <location>
        <begin position="6"/>
        <end position="101"/>
    </location>
</feature>